<dbReference type="RefSeq" id="WP_126630544.1">
    <property type="nucleotide sequence ID" value="NZ_BIFT01000002.1"/>
</dbReference>
<sequence length="218" mass="24588">MRRLRQLLQESAAPASPSMEHCELCREPLAASHRHLWDGRQRNVVCVCSACSLLMTREGSAGGKYRLIPQRYLALTHFVLTDSAWRDLLIPVNMAFLIQSTQPDRHVSAFYPGPAGAVESELDASQWQPVLQANPVLDTMELDVEALLINRIRAPYSYYLVPVDSCYQLVGLLRRSWHGFSGGEAVWQIIADYFEAIQVQSHVWNQPLTVKGSMHARS</sequence>
<protein>
    <submittedName>
        <fullName evidence="1">Uncharacterized protein</fullName>
    </submittedName>
</protein>
<evidence type="ECO:0000313" key="1">
    <source>
        <dbReference type="EMBL" id="GCE30460.1"/>
    </source>
</evidence>
<name>A0A402BGR4_9CHLR</name>
<accession>A0A402BGR4</accession>
<organism evidence="1 2">
    <name type="scientific">Dictyobacter alpinus</name>
    <dbReference type="NCBI Taxonomy" id="2014873"/>
    <lineage>
        <taxon>Bacteria</taxon>
        <taxon>Bacillati</taxon>
        <taxon>Chloroflexota</taxon>
        <taxon>Ktedonobacteria</taxon>
        <taxon>Ktedonobacterales</taxon>
        <taxon>Dictyobacteraceae</taxon>
        <taxon>Dictyobacter</taxon>
    </lineage>
</organism>
<dbReference type="OrthoDB" id="152349at2"/>
<dbReference type="InterPro" id="IPR045991">
    <property type="entry name" value="DUF5947"/>
</dbReference>
<gene>
    <name evidence="1" type="ORF">KDA_59440</name>
</gene>
<dbReference type="Proteomes" id="UP000287171">
    <property type="component" value="Unassembled WGS sequence"/>
</dbReference>
<dbReference type="EMBL" id="BIFT01000002">
    <property type="protein sequence ID" value="GCE30460.1"/>
    <property type="molecule type" value="Genomic_DNA"/>
</dbReference>
<dbReference type="AlphaFoldDB" id="A0A402BGR4"/>
<proteinExistence type="predicted"/>
<reference evidence="2" key="1">
    <citation type="submission" date="2018-12" db="EMBL/GenBank/DDBJ databases">
        <title>Tengunoibacter tsumagoiensis gen. nov., sp. nov., Dictyobacter kobayashii sp. nov., D. alpinus sp. nov., and D. joshuensis sp. nov. and description of Dictyobacteraceae fam. nov. within the order Ktedonobacterales isolated from Tengu-no-mugimeshi.</title>
        <authorList>
            <person name="Wang C.M."/>
            <person name="Zheng Y."/>
            <person name="Sakai Y."/>
            <person name="Toyoda A."/>
            <person name="Minakuchi Y."/>
            <person name="Abe K."/>
            <person name="Yokota A."/>
            <person name="Yabe S."/>
        </authorList>
    </citation>
    <scope>NUCLEOTIDE SEQUENCE [LARGE SCALE GENOMIC DNA]</scope>
    <source>
        <strain evidence="2">Uno16</strain>
    </source>
</reference>
<keyword evidence="2" id="KW-1185">Reference proteome</keyword>
<dbReference type="Pfam" id="PF19372">
    <property type="entry name" value="DUF5947"/>
    <property type="match status" value="1"/>
</dbReference>
<comment type="caution">
    <text evidence="1">The sequence shown here is derived from an EMBL/GenBank/DDBJ whole genome shotgun (WGS) entry which is preliminary data.</text>
</comment>
<evidence type="ECO:0000313" key="2">
    <source>
        <dbReference type="Proteomes" id="UP000287171"/>
    </source>
</evidence>